<dbReference type="RefSeq" id="WP_243304469.1">
    <property type="nucleotide sequence ID" value="NZ_JALGBI010000001.1"/>
</dbReference>
<organism evidence="1 2">
    <name type="scientific">Variovorax terrae</name>
    <dbReference type="NCBI Taxonomy" id="2923278"/>
    <lineage>
        <taxon>Bacteria</taxon>
        <taxon>Pseudomonadati</taxon>
        <taxon>Pseudomonadota</taxon>
        <taxon>Betaproteobacteria</taxon>
        <taxon>Burkholderiales</taxon>
        <taxon>Comamonadaceae</taxon>
        <taxon>Variovorax</taxon>
    </lineage>
</organism>
<dbReference type="GO" id="GO:0008671">
    <property type="term" value="F:2-dehydro-3-deoxygalactonokinase activity"/>
    <property type="evidence" value="ECO:0007669"/>
    <property type="project" value="InterPro"/>
</dbReference>
<proteinExistence type="predicted"/>
<dbReference type="InterPro" id="IPR042258">
    <property type="entry name" value="DGOK_N"/>
</dbReference>
<dbReference type="Pfam" id="PF05035">
    <property type="entry name" value="DGOK"/>
    <property type="match status" value="1"/>
</dbReference>
<dbReference type="EMBL" id="JALGBI010000001">
    <property type="protein sequence ID" value="MCJ0762322.1"/>
    <property type="molecule type" value="Genomic_DNA"/>
</dbReference>
<comment type="caution">
    <text evidence="1">The sequence shown here is derived from an EMBL/GenBank/DDBJ whole genome shotgun (WGS) entry which is preliminary data.</text>
</comment>
<dbReference type="GO" id="GO:0034194">
    <property type="term" value="P:D-galactonate catabolic process"/>
    <property type="evidence" value="ECO:0007669"/>
    <property type="project" value="InterPro"/>
</dbReference>
<evidence type="ECO:0000313" key="1">
    <source>
        <dbReference type="EMBL" id="MCJ0762322.1"/>
    </source>
</evidence>
<protein>
    <submittedName>
        <fullName evidence="1">2-dehydro-3-deoxygalactonokinase</fullName>
    </submittedName>
</protein>
<evidence type="ECO:0000313" key="2">
    <source>
        <dbReference type="Proteomes" id="UP001139447"/>
    </source>
</evidence>
<dbReference type="AlphaFoldDB" id="A0A9X2AND4"/>
<dbReference type="CDD" id="cd24012">
    <property type="entry name" value="ASKHA_NBD_KDGal-kinase"/>
    <property type="match status" value="1"/>
</dbReference>
<name>A0A9X2AND4_9BURK</name>
<reference evidence="1" key="1">
    <citation type="submission" date="2022-03" db="EMBL/GenBank/DDBJ databases">
        <authorList>
            <person name="Woo C.Y."/>
        </authorList>
    </citation>
    <scope>NUCLEOTIDE SEQUENCE</scope>
    <source>
        <strain evidence="1">CYS-02</strain>
    </source>
</reference>
<accession>A0A9X2AND4</accession>
<sequence>MAAAAARPLVAVDWGTSSLRGALFAPDGRVLEEQSFERGILTVERGGFATVFEACFDRWMRPPGSFCLISGMAGSQQGWREAPYCPCPAGQPDVAARLTWIEPGRIALVPGLSCEHGGVPDVMRGEETQVFGALQLLGLNDGLLVLPGTHSKWVRVRAGRIENFATFMTGEFYALLRQHSILARTLPADDAEPDDDAFAQGVARALQGPGLLHSAFSTRTLSLFNRMAGPALASYLSGLVIGEELRAQPLDAGSEVIVIGAPALTRRYALALPQRGLRARCLGPEATWCGLRALANTLHQDAP</sequence>
<dbReference type="Proteomes" id="UP001139447">
    <property type="component" value="Unassembled WGS sequence"/>
</dbReference>
<dbReference type="InterPro" id="IPR007729">
    <property type="entry name" value="DGOK"/>
</dbReference>
<dbReference type="InterPro" id="IPR042257">
    <property type="entry name" value="DGOK_C"/>
</dbReference>
<gene>
    <name evidence="1" type="ORF">MMF98_03780</name>
</gene>
<dbReference type="Gene3D" id="3.30.420.310">
    <property type="entry name" value="2-keto-3-deoxy-galactonokinase, C-terminal domain"/>
    <property type="match status" value="1"/>
</dbReference>
<dbReference type="Gene3D" id="3.30.420.300">
    <property type="entry name" value="2-keto-3-deoxy-galactonokinase, substrate binding domain"/>
    <property type="match status" value="1"/>
</dbReference>
<keyword evidence="2" id="KW-1185">Reference proteome</keyword>